<evidence type="ECO:0000313" key="3">
    <source>
        <dbReference type="Proteomes" id="UP000243502"/>
    </source>
</evidence>
<dbReference type="GO" id="GO:0008168">
    <property type="term" value="F:methyltransferase activity"/>
    <property type="evidence" value="ECO:0007669"/>
    <property type="project" value="UniProtKB-KW"/>
</dbReference>
<gene>
    <name evidence="2" type="ORF">C2L65_12140</name>
</gene>
<dbReference type="SUPFAM" id="SSF53335">
    <property type="entry name" value="S-adenosyl-L-methionine-dependent methyltransferases"/>
    <property type="match status" value="1"/>
</dbReference>
<organism evidence="2 3">
    <name type="scientific">Paraburkholderia terrae</name>
    <dbReference type="NCBI Taxonomy" id="311230"/>
    <lineage>
        <taxon>Bacteria</taxon>
        <taxon>Pseudomonadati</taxon>
        <taxon>Pseudomonadota</taxon>
        <taxon>Betaproteobacteria</taxon>
        <taxon>Burkholderiales</taxon>
        <taxon>Burkholderiaceae</taxon>
        <taxon>Paraburkholderia</taxon>
    </lineage>
</organism>
<dbReference type="RefSeq" id="WP_052426864.1">
    <property type="nucleotide sequence ID" value="NZ_CP026111.1"/>
</dbReference>
<reference evidence="2 3" key="1">
    <citation type="submission" date="2018-01" db="EMBL/GenBank/DDBJ databases">
        <title>Species boundaries and ecological features among Paraburkholderia terrae DSMZ17804T, P. hospita DSMZ17164T and P. caribensis DSMZ13236T.</title>
        <authorList>
            <person name="Pratama A.A."/>
        </authorList>
    </citation>
    <scope>NUCLEOTIDE SEQUENCE [LARGE SCALE GENOMIC DNA]</scope>
    <source>
        <strain evidence="2 3">DSM 17804</strain>
    </source>
</reference>
<evidence type="ECO:0000256" key="1">
    <source>
        <dbReference type="SAM" id="Coils"/>
    </source>
</evidence>
<dbReference type="CDD" id="cd02440">
    <property type="entry name" value="AdoMet_MTases"/>
    <property type="match status" value="1"/>
</dbReference>
<name>A0A2I8ELS4_9BURK</name>
<sequence>MVTDDFYRALEDRFRGSRDVIKRRQSVYMPFVEALSSRSGRKMLDVGCGRAEWLELLSERGVAAEGLDLNEDFVKAGQEMGLSVFKADAMEHLKAQADGAYSFISAFHVVEHLGFNNLLAFLKEAHRVVEDGGAILLETPNPANLVVGACNFYLDPTHERPIPSILLSFAAEYSGFERVVIVPVNRGELHNDLQLMPGELMGATIINKVVSALDQNLMQAPDYAIIAFKKQDADLIRIAESLVSASPLSVSKDEEKDVNELIERVIEAEKEAVLWREKAARADEAARMTQETLQRAERNTLEMKAVAVDAQARAAAAEANANNARQQVTALVNSTSWRMTGPVRGVVEGLKTVGFSRRGIKRIARPVLTRGAEYLHEHPVLKQRVSDTLRRFPGLRARLVGIARTEVLRAASSTPTLTVESVEQLTARARTVYEDLQQSKNSNHR</sequence>
<dbReference type="OrthoDB" id="9816564at2"/>
<dbReference type="KEGG" id="pter:C2L65_12140"/>
<evidence type="ECO:0000313" key="2">
    <source>
        <dbReference type="EMBL" id="AUT60271.1"/>
    </source>
</evidence>
<keyword evidence="2" id="KW-0808">Transferase</keyword>
<feature type="coiled-coil region" evidence="1">
    <location>
        <begin position="251"/>
        <end position="334"/>
    </location>
</feature>
<protein>
    <submittedName>
        <fullName evidence="2">Class I SAM-dependent methyltransferase</fullName>
    </submittedName>
</protein>
<dbReference type="AlphaFoldDB" id="A0A2I8ELS4"/>
<dbReference type="InterPro" id="IPR029063">
    <property type="entry name" value="SAM-dependent_MTases_sf"/>
</dbReference>
<dbReference type="EMBL" id="CP026111">
    <property type="protein sequence ID" value="AUT60271.1"/>
    <property type="molecule type" value="Genomic_DNA"/>
</dbReference>
<keyword evidence="1" id="KW-0175">Coiled coil</keyword>
<proteinExistence type="predicted"/>
<accession>A0A2I8ELS4</accession>
<dbReference type="GO" id="GO:0032259">
    <property type="term" value="P:methylation"/>
    <property type="evidence" value="ECO:0007669"/>
    <property type="project" value="UniProtKB-KW"/>
</dbReference>
<dbReference type="Gene3D" id="3.40.50.150">
    <property type="entry name" value="Vaccinia Virus protein VP39"/>
    <property type="match status" value="1"/>
</dbReference>
<keyword evidence="2" id="KW-0489">Methyltransferase</keyword>
<dbReference type="Proteomes" id="UP000243502">
    <property type="component" value="Chromosome 1"/>
</dbReference>
<dbReference type="Pfam" id="PF13489">
    <property type="entry name" value="Methyltransf_23"/>
    <property type="match status" value="1"/>
</dbReference>